<keyword evidence="2 3" id="KW-0418">Kinase</keyword>
<keyword evidence="3" id="KW-0547">Nucleotide-binding</keyword>
<dbReference type="InterPro" id="IPR023610">
    <property type="entry name" value="PInositol-4/5-P-5/4-kinase"/>
</dbReference>
<gene>
    <name evidence="5" type="ORF">M569_01742</name>
</gene>
<keyword evidence="6" id="KW-1185">Reference proteome</keyword>
<feature type="domain" description="PIPK" evidence="4">
    <location>
        <begin position="4"/>
        <end position="420"/>
    </location>
</feature>
<evidence type="ECO:0000256" key="2">
    <source>
        <dbReference type="ARBA" id="ARBA00022777"/>
    </source>
</evidence>
<evidence type="ECO:0000259" key="4">
    <source>
        <dbReference type="PROSITE" id="PS51455"/>
    </source>
</evidence>
<feature type="non-terminal residue" evidence="5">
    <location>
        <position position="1"/>
    </location>
</feature>
<keyword evidence="3" id="KW-0067">ATP-binding</keyword>
<dbReference type="GO" id="GO:0016308">
    <property type="term" value="F:1-phosphatidylinositol-4-phosphate 5-kinase activity"/>
    <property type="evidence" value="ECO:0007669"/>
    <property type="project" value="UniProtKB-EC"/>
</dbReference>
<evidence type="ECO:0000313" key="5">
    <source>
        <dbReference type="EMBL" id="EPS73008.1"/>
    </source>
</evidence>
<organism evidence="5 6">
    <name type="scientific">Genlisea aurea</name>
    <dbReference type="NCBI Taxonomy" id="192259"/>
    <lineage>
        <taxon>Eukaryota</taxon>
        <taxon>Viridiplantae</taxon>
        <taxon>Streptophyta</taxon>
        <taxon>Embryophyta</taxon>
        <taxon>Tracheophyta</taxon>
        <taxon>Spermatophyta</taxon>
        <taxon>Magnoliopsida</taxon>
        <taxon>eudicotyledons</taxon>
        <taxon>Gunneridae</taxon>
        <taxon>Pentapetalae</taxon>
        <taxon>asterids</taxon>
        <taxon>lamiids</taxon>
        <taxon>Lamiales</taxon>
        <taxon>Lentibulariaceae</taxon>
        <taxon>Genlisea</taxon>
    </lineage>
</organism>
<dbReference type="GO" id="GO:0005886">
    <property type="term" value="C:plasma membrane"/>
    <property type="evidence" value="ECO:0007669"/>
    <property type="project" value="TreeGrafter"/>
</dbReference>
<dbReference type="InterPro" id="IPR002498">
    <property type="entry name" value="PInositol-4-P-4/5-kinase_core"/>
</dbReference>
<dbReference type="SMART" id="SM00330">
    <property type="entry name" value="PIPKc"/>
    <property type="match status" value="1"/>
</dbReference>
<dbReference type="GO" id="GO:0005524">
    <property type="term" value="F:ATP binding"/>
    <property type="evidence" value="ECO:0007669"/>
    <property type="project" value="UniProtKB-UniRule"/>
</dbReference>
<dbReference type="PANTHER" id="PTHR23086">
    <property type="entry name" value="PHOSPHATIDYLINOSITOL-4-PHOSPHATE 5-KINASE"/>
    <property type="match status" value="1"/>
</dbReference>
<evidence type="ECO:0000256" key="1">
    <source>
        <dbReference type="ARBA" id="ARBA00012172"/>
    </source>
</evidence>
<dbReference type="Pfam" id="PF01504">
    <property type="entry name" value="PIP5K"/>
    <property type="match status" value="1"/>
</dbReference>
<dbReference type="EMBL" id="AUSU01000602">
    <property type="protein sequence ID" value="EPS73008.1"/>
    <property type="molecule type" value="Genomic_DNA"/>
</dbReference>
<sequence length="427" mass="48984">GHRSRDDLVLRLQLGIRYSVARIAHIPVGELRETDFGSRACLRVKFPKAGSQTTPAHRSEDFAWKDYRPIVFRNLREMFKIDAADYMMSICGTDNNLRELCSPGKSGSTFFLSQDNRFIIKTLRKAELKVLLRMLLRYHQHVRRHENTLLVKFFGLHRIRASGGEKLRFVVMGNVFCTELRIHRRFDLKGSSLGRSAEKVDINENSILKDLDLKGCFHLEPSWRDALIQQIDIDSKFLESKNIMDYSLLLGVHYRAPKHRFFVDGLRIVSEDGKPFRFDRENEDEISPPGPVVLVPHSSDGCSPVVGLHSRGSQLRASPIAGDKEVDLLLPGTARYIDNTYELQIQLGVNMPARVEHREDDAEIFDVVLFLGIIDILQEYNMRKRIEHAYKSVQFDSVSISAVDPSFYSRRLLEFIRKVFPANPAAD</sequence>
<dbReference type="AlphaFoldDB" id="S8EAU0"/>
<dbReference type="PANTHER" id="PTHR23086:SF8">
    <property type="entry name" value="PHOSPHATIDYLINOSITOL 5-PHOSPHATE 4-KINASE, ISOFORM A"/>
    <property type="match status" value="1"/>
</dbReference>
<dbReference type="Proteomes" id="UP000015453">
    <property type="component" value="Unassembled WGS sequence"/>
</dbReference>
<comment type="caution">
    <text evidence="5">The sequence shown here is derived from an EMBL/GenBank/DDBJ whole genome shotgun (WGS) entry which is preliminary data.</text>
</comment>
<dbReference type="GO" id="GO:0046854">
    <property type="term" value="P:phosphatidylinositol phosphate biosynthetic process"/>
    <property type="evidence" value="ECO:0007669"/>
    <property type="project" value="TreeGrafter"/>
</dbReference>
<accession>S8EAU0</accession>
<protein>
    <recommendedName>
        <fullName evidence="1">1-phosphatidylinositol-4-phosphate 5-kinase</fullName>
        <ecNumber evidence="1">2.7.1.68</ecNumber>
    </recommendedName>
</protein>
<dbReference type="Gene3D" id="3.30.800.10">
    <property type="entry name" value="Phosphatidylinositol Phosphate Kinase II Beta"/>
    <property type="match status" value="1"/>
</dbReference>
<evidence type="ECO:0000256" key="3">
    <source>
        <dbReference type="PROSITE-ProRule" id="PRU00781"/>
    </source>
</evidence>
<dbReference type="InterPro" id="IPR027484">
    <property type="entry name" value="PInositol-4-P-5-kinase_N"/>
</dbReference>
<dbReference type="PROSITE" id="PS51455">
    <property type="entry name" value="PIPK"/>
    <property type="match status" value="1"/>
</dbReference>
<name>S8EAU0_9LAMI</name>
<dbReference type="OrthoDB" id="70770at2759"/>
<evidence type="ECO:0000313" key="6">
    <source>
        <dbReference type="Proteomes" id="UP000015453"/>
    </source>
</evidence>
<keyword evidence="3" id="KW-0808">Transferase</keyword>
<dbReference type="InterPro" id="IPR027483">
    <property type="entry name" value="PInositol-4-P-4/5-kinase_C_sf"/>
</dbReference>
<dbReference type="CDD" id="cd17302">
    <property type="entry name" value="PIPKc_AtPIP5K_like"/>
    <property type="match status" value="1"/>
</dbReference>
<dbReference type="Gene3D" id="3.30.810.10">
    <property type="entry name" value="2-Layer Sandwich"/>
    <property type="match status" value="1"/>
</dbReference>
<proteinExistence type="predicted"/>
<dbReference type="SUPFAM" id="SSF56104">
    <property type="entry name" value="SAICAR synthase-like"/>
    <property type="match status" value="1"/>
</dbReference>
<dbReference type="EC" id="2.7.1.68" evidence="1"/>
<reference evidence="5 6" key="1">
    <citation type="journal article" date="2013" name="BMC Genomics">
        <title>The miniature genome of a carnivorous plant Genlisea aurea contains a low number of genes and short non-coding sequences.</title>
        <authorList>
            <person name="Leushkin E.V."/>
            <person name="Sutormin R.A."/>
            <person name="Nabieva E.R."/>
            <person name="Penin A.A."/>
            <person name="Kondrashov A.S."/>
            <person name="Logacheva M.D."/>
        </authorList>
    </citation>
    <scope>NUCLEOTIDE SEQUENCE [LARGE SCALE GENOMIC DNA]</scope>
</reference>